<dbReference type="AlphaFoldDB" id="A0A699TJW8"/>
<protein>
    <recommendedName>
        <fullName evidence="3">Integrase, catalytic region, zinc finger, CCHC-type, peptidase aspartic, catalytic</fullName>
    </recommendedName>
</protein>
<name>A0A699TJW8_TANCI</name>
<proteinExistence type="predicted"/>
<gene>
    <name evidence="2" type="ORF">Tci_882961</name>
</gene>
<reference evidence="2" key="1">
    <citation type="journal article" date="2019" name="Sci. Rep.">
        <title>Draft genome of Tanacetum cinerariifolium, the natural source of mosquito coil.</title>
        <authorList>
            <person name="Yamashiro T."/>
            <person name="Shiraishi A."/>
            <person name="Satake H."/>
            <person name="Nakayama K."/>
        </authorList>
    </citation>
    <scope>NUCLEOTIDE SEQUENCE</scope>
</reference>
<accession>A0A699TJW8</accession>
<sequence>GISTTSVSRPQLKSNPQGDRVLRSNSRGKKLEVEEHRRNVKLPKNKTSVIACNDNLNAKTLNVKYVSAMCAKCVMIDKHDLCVLKSITKPLKKTVAFESNKKPRNNVRKIHERFGKIYKWSYIKFTPSGYMWKPKSPTGNVNPNVSMPLDNVSKTANVKDTMNSRRSIVSNTPLSSNSFAA</sequence>
<evidence type="ECO:0000313" key="2">
    <source>
        <dbReference type="EMBL" id="GFD10992.1"/>
    </source>
</evidence>
<feature type="region of interest" description="Disordered" evidence="1">
    <location>
        <begin position="1"/>
        <end position="28"/>
    </location>
</feature>
<feature type="compositionally biased region" description="Polar residues" evidence="1">
    <location>
        <begin position="1"/>
        <end position="17"/>
    </location>
</feature>
<feature type="non-terminal residue" evidence="2">
    <location>
        <position position="181"/>
    </location>
</feature>
<feature type="non-terminal residue" evidence="2">
    <location>
        <position position="1"/>
    </location>
</feature>
<evidence type="ECO:0008006" key="3">
    <source>
        <dbReference type="Google" id="ProtNLM"/>
    </source>
</evidence>
<evidence type="ECO:0000256" key="1">
    <source>
        <dbReference type="SAM" id="MobiDB-lite"/>
    </source>
</evidence>
<comment type="caution">
    <text evidence="2">The sequence shown here is derived from an EMBL/GenBank/DDBJ whole genome shotgun (WGS) entry which is preliminary data.</text>
</comment>
<organism evidence="2">
    <name type="scientific">Tanacetum cinerariifolium</name>
    <name type="common">Dalmatian daisy</name>
    <name type="synonym">Chrysanthemum cinerariifolium</name>
    <dbReference type="NCBI Taxonomy" id="118510"/>
    <lineage>
        <taxon>Eukaryota</taxon>
        <taxon>Viridiplantae</taxon>
        <taxon>Streptophyta</taxon>
        <taxon>Embryophyta</taxon>
        <taxon>Tracheophyta</taxon>
        <taxon>Spermatophyta</taxon>
        <taxon>Magnoliopsida</taxon>
        <taxon>eudicotyledons</taxon>
        <taxon>Gunneridae</taxon>
        <taxon>Pentapetalae</taxon>
        <taxon>asterids</taxon>
        <taxon>campanulids</taxon>
        <taxon>Asterales</taxon>
        <taxon>Asteraceae</taxon>
        <taxon>Asteroideae</taxon>
        <taxon>Anthemideae</taxon>
        <taxon>Anthemidinae</taxon>
        <taxon>Tanacetum</taxon>
    </lineage>
</organism>
<dbReference type="EMBL" id="BKCJ011256111">
    <property type="protein sequence ID" value="GFD10992.1"/>
    <property type="molecule type" value="Genomic_DNA"/>
</dbReference>